<accession>A0A8K0J5M3</accession>
<keyword evidence="2" id="KW-1185">Reference proteome</keyword>
<gene>
    <name evidence="1" type="ORF">E4U42_004210</name>
</gene>
<evidence type="ECO:0000313" key="2">
    <source>
        <dbReference type="Proteomes" id="UP000811619"/>
    </source>
</evidence>
<sequence>MAEQLTAWDYARSEGCFTDHRGPSFHPDSHLASLKDTAFSPHTDFLTDEGDRYFYSLASSESGLEGDEDPIGSTLLLKRLEQQCNAGDEFSELLPRWNDVYNNLALSAELMEDFDIHPDMAEYQEQVRS</sequence>
<evidence type="ECO:0000313" key="1">
    <source>
        <dbReference type="EMBL" id="KAG5925513.1"/>
    </source>
</evidence>
<comment type="caution">
    <text evidence="1">The sequence shown here is derived from an EMBL/GenBank/DDBJ whole genome shotgun (WGS) entry which is preliminary data.</text>
</comment>
<name>A0A8K0J5M3_9HYPO</name>
<dbReference type="OrthoDB" id="4943517at2759"/>
<dbReference type="EMBL" id="SRPY01000364">
    <property type="protein sequence ID" value="KAG5925513.1"/>
    <property type="molecule type" value="Genomic_DNA"/>
</dbReference>
<proteinExistence type="predicted"/>
<dbReference type="AlphaFoldDB" id="A0A8K0J5M3"/>
<dbReference type="Proteomes" id="UP000811619">
    <property type="component" value="Unassembled WGS sequence"/>
</dbReference>
<protein>
    <submittedName>
        <fullName evidence="1">Uncharacterized protein</fullName>
    </submittedName>
</protein>
<organism evidence="1 2">
    <name type="scientific">Claviceps africana</name>
    <dbReference type="NCBI Taxonomy" id="83212"/>
    <lineage>
        <taxon>Eukaryota</taxon>
        <taxon>Fungi</taxon>
        <taxon>Dikarya</taxon>
        <taxon>Ascomycota</taxon>
        <taxon>Pezizomycotina</taxon>
        <taxon>Sordariomycetes</taxon>
        <taxon>Hypocreomycetidae</taxon>
        <taxon>Hypocreales</taxon>
        <taxon>Clavicipitaceae</taxon>
        <taxon>Claviceps</taxon>
    </lineage>
</organism>
<reference evidence="1" key="1">
    <citation type="journal article" date="2020" name="bioRxiv">
        <title>Whole genome comparisons of ergot fungi reveals the divergence and evolution of species within the genus Claviceps are the result of varying mechanisms driving genome evolution and host range expansion.</title>
        <authorList>
            <person name="Wyka S.A."/>
            <person name="Mondo S.J."/>
            <person name="Liu M."/>
            <person name="Dettman J."/>
            <person name="Nalam V."/>
            <person name="Broders K.D."/>
        </authorList>
    </citation>
    <scope>NUCLEOTIDE SEQUENCE</scope>
    <source>
        <strain evidence="1">CCC 489</strain>
    </source>
</reference>